<dbReference type="AlphaFoldDB" id="A0A267MPJ0"/>
<proteinExistence type="predicted"/>
<protein>
    <submittedName>
        <fullName evidence="1">Nucleotide pyrophosphohydrolase</fullName>
    </submittedName>
</protein>
<dbReference type="InterPro" id="IPR025984">
    <property type="entry name" value="DCTPP"/>
</dbReference>
<dbReference type="Proteomes" id="UP000216024">
    <property type="component" value="Unassembled WGS sequence"/>
</dbReference>
<name>A0A267MPJ0_9FIRM</name>
<keyword evidence="1" id="KW-0378">Hydrolase</keyword>
<dbReference type="PANTHER" id="PTHR46523">
    <property type="entry name" value="DCTP PYROPHOSPHATASE 1"/>
    <property type="match status" value="1"/>
</dbReference>
<dbReference type="PANTHER" id="PTHR46523:SF1">
    <property type="entry name" value="DCTP PYROPHOSPHATASE 1"/>
    <property type="match status" value="1"/>
</dbReference>
<dbReference type="Pfam" id="PF12643">
    <property type="entry name" value="MazG-like"/>
    <property type="match status" value="1"/>
</dbReference>
<dbReference type="SUPFAM" id="SSF101386">
    <property type="entry name" value="all-alpha NTP pyrophosphatases"/>
    <property type="match status" value="1"/>
</dbReference>
<dbReference type="GO" id="GO:0009143">
    <property type="term" value="P:nucleoside triphosphate catabolic process"/>
    <property type="evidence" value="ECO:0007669"/>
    <property type="project" value="InterPro"/>
</dbReference>
<dbReference type="InterPro" id="IPR052555">
    <property type="entry name" value="dCTP_Pyrophosphatase"/>
</dbReference>
<sequence>MNTIDKLTKHIVEFRDERDWRQFHNPKDLALSLSLEASELLEIFQWKDLKDMDLSTDSPDNLKIKEEVADIANYILLICNELDIDLEEAILEKIERNRTKYPVEKSKGSAKKYTEL</sequence>
<dbReference type="OrthoDB" id="9791898at2"/>
<comment type="caution">
    <text evidence="1">The sequence shown here is derived from an EMBL/GenBank/DDBJ whole genome shotgun (WGS) entry which is preliminary data.</text>
</comment>
<evidence type="ECO:0000313" key="1">
    <source>
        <dbReference type="EMBL" id="PAB61352.1"/>
    </source>
</evidence>
<keyword evidence="2" id="KW-1185">Reference proteome</keyword>
<dbReference type="CDD" id="cd11537">
    <property type="entry name" value="NTP-PPase_RS21-C6_like"/>
    <property type="match status" value="1"/>
</dbReference>
<dbReference type="RefSeq" id="WP_095130684.1">
    <property type="nucleotide sequence ID" value="NZ_NIBG01000001.1"/>
</dbReference>
<dbReference type="Gene3D" id="1.10.287.1080">
    <property type="entry name" value="MazG-like"/>
    <property type="match status" value="1"/>
</dbReference>
<dbReference type="PIRSF" id="PIRSF029826">
    <property type="entry name" value="UCP029826_pph"/>
    <property type="match status" value="1"/>
</dbReference>
<accession>A0A267MPJ0</accession>
<dbReference type="GO" id="GO:0047429">
    <property type="term" value="F:nucleoside triphosphate diphosphatase activity"/>
    <property type="evidence" value="ECO:0007669"/>
    <property type="project" value="InterPro"/>
</dbReference>
<gene>
    <name evidence="1" type="ORF">CCE28_02680</name>
</gene>
<organism evidence="1 2">
    <name type="scientific">Anaeromicrobium sediminis</name>
    <dbReference type="NCBI Taxonomy" id="1478221"/>
    <lineage>
        <taxon>Bacteria</taxon>
        <taxon>Bacillati</taxon>
        <taxon>Bacillota</taxon>
        <taxon>Clostridia</taxon>
        <taxon>Peptostreptococcales</taxon>
        <taxon>Thermotaleaceae</taxon>
        <taxon>Anaeromicrobium</taxon>
    </lineage>
</organism>
<reference evidence="1 2" key="1">
    <citation type="submission" date="2017-06" db="EMBL/GenBank/DDBJ databases">
        <title>Draft genome sequence of anaerobic fermentative bacterium Anaeromicrobium sediminis DY2726D isolated from West Pacific Ocean sediments.</title>
        <authorList>
            <person name="Zeng X."/>
        </authorList>
    </citation>
    <scope>NUCLEOTIDE SEQUENCE [LARGE SCALE GENOMIC DNA]</scope>
    <source>
        <strain evidence="1 2">DY2726D</strain>
    </source>
</reference>
<evidence type="ECO:0000313" key="2">
    <source>
        <dbReference type="Proteomes" id="UP000216024"/>
    </source>
</evidence>
<dbReference type="EMBL" id="NIBG01000001">
    <property type="protein sequence ID" value="PAB61352.1"/>
    <property type="molecule type" value="Genomic_DNA"/>
</dbReference>